<dbReference type="PANTHER" id="PTHR30024:SF47">
    <property type="entry name" value="TAURINE-BINDING PERIPLASMIC PROTEIN"/>
    <property type="match status" value="1"/>
</dbReference>
<dbReference type="InterPro" id="IPR015168">
    <property type="entry name" value="SsuA/THI5"/>
</dbReference>
<dbReference type="Pfam" id="PF09084">
    <property type="entry name" value="NMT1"/>
    <property type="match status" value="1"/>
</dbReference>
<evidence type="ECO:0000313" key="5">
    <source>
        <dbReference type="EMBL" id="GAA2417285.1"/>
    </source>
</evidence>
<comment type="subcellular location">
    <subcellularLocation>
        <location evidence="1">Periplasm</location>
    </subcellularLocation>
</comment>
<evidence type="ECO:0000256" key="1">
    <source>
        <dbReference type="ARBA" id="ARBA00004418"/>
    </source>
</evidence>
<comment type="caution">
    <text evidence="5">The sequence shown here is derived from an EMBL/GenBank/DDBJ whole genome shotgun (WGS) entry which is preliminary data.</text>
</comment>
<dbReference type="PANTHER" id="PTHR30024">
    <property type="entry name" value="ALIPHATIC SULFONATES-BINDING PROTEIN-RELATED"/>
    <property type="match status" value="1"/>
</dbReference>
<name>A0ABN3IZU0_9ACTN</name>
<dbReference type="RefSeq" id="WP_086854560.1">
    <property type="nucleotide sequence ID" value="NZ_BAAASE010000010.1"/>
</dbReference>
<evidence type="ECO:0000313" key="6">
    <source>
        <dbReference type="Proteomes" id="UP001499986"/>
    </source>
</evidence>
<dbReference type="SUPFAM" id="SSF53850">
    <property type="entry name" value="Periplasmic binding protein-like II"/>
    <property type="match status" value="1"/>
</dbReference>
<comment type="similarity">
    <text evidence="2">Belongs to the bacterial solute-binding protein SsuA/TauA family.</text>
</comment>
<evidence type="ECO:0000256" key="2">
    <source>
        <dbReference type="ARBA" id="ARBA00010742"/>
    </source>
</evidence>
<dbReference type="Gene3D" id="3.40.190.10">
    <property type="entry name" value="Periplasmic binding protein-like II"/>
    <property type="match status" value="2"/>
</dbReference>
<feature type="domain" description="SsuA/THI5-like" evidence="4">
    <location>
        <begin position="17"/>
        <end position="216"/>
    </location>
</feature>
<dbReference type="EMBL" id="BAAASE010000010">
    <property type="protein sequence ID" value="GAA2417285.1"/>
    <property type="molecule type" value="Genomic_DNA"/>
</dbReference>
<accession>A0ABN3IZU0</accession>
<keyword evidence="6" id="KW-1185">Reference proteome</keyword>
<proteinExistence type="inferred from homology"/>
<evidence type="ECO:0000259" key="4">
    <source>
        <dbReference type="Pfam" id="PF09084"/>
    </source>
</evidence>
<gene>
    <name evidence="5" type="ORF">GCM10010255_65420</name>
</gene>
<organism evidence="5 6">
    <name type="scientific">Streptomyces coeruleofuscus</name>
    <dbReference type="NCBI Taxonomy" id="66879"/>
    <lineage>
        <taxon>Bacteria</taxon>
        <taxon>Bacillati</taxon>
        <taxon>Actinomycetota</taxon>
        <taxon>Actinomycetes</taxon>
        <taxon>Kitasatosporales</taxon>
        <taxon>Streptomycetaceae</taxon>
        <taxon>Streptomyces</taxon>
    </lineage>
</organism>
<evidence type="ECO:0000256" key="3">
    <source>
        <dbReference type="ARBA" id="ARBA00022729"/>
    </source>
</evidence>
<protein>
    <submittedName>
        <fullName evidence="5">ABC transporter substrate-binding protein</fullName>
    </submittedName>
</protein>
<sequence length="289" mass="30376">MTVCLRQAVFVPPSVCVVADELGIYADMGVDVETVLVESSTDQRDRLLSGNVDVGVTAMDNLLVWNADGGDLRIVAQVESTTPLELVARPSVTGVQGLRGAVLGVDAVNNGFAVVLRHLLARRGLSAADYTLLPVGGVRERWEALRAGSIDATLLGPPLDEQATGEGFVSLASVQAEVPDFPGQGVVAGSEVLNAHDDRLVRYLAALEAARQWLREASHEQVLDLMVRGGHGPSSARAALRTCPESLVPARAGLERILSMRDGLGLLPQPVPGAGDLYADGPLGAELRP</sequence>
<dbReference type="Proteomes" id="UP001499986">
    <property type="component" value="Unassembled WGS sequence"/>
</dbReference>
<keyword evidence="3" id="KW-0732">Signal</keyword>
<reference evidence="6" key="1">
    <citation type="journal article" date="2019" name="Int. J. Syst. Evol. Microbiol.">
        <title>The Global Catalogue of Microorganisms (GCM) 10K type strain sequencing project: providing services to taxonomists for standard genome sequencing and annotation.</title>
        <authorList>
            <consortium name="The Broad Institute Genomics Platform"/>
            <consortium name="The Broad Institute Genome Sequencing Center for Infectious Disease"/>
            <person name="Wu L."/>
            <person name="Ma J."/>
        </authorList>
    </citation>
    <scope>NUCLEOTIDE SEQUENCE [LARGE SCALE GENOMIC DNA]</scope>
    <source>
        <strain evidence="6">JCM 4358</strain>
    </source>
</reference>